<feature type="transmembrane region" description="Helical" evidence="1">
    <location>
        <begin position="45"/>
        <end position="64"/>
    </location>
</feature>
<sequence length="70" mass="7980">MHFKSENRGNIFLLDLTSTYYCIGSNDYFFPSQVNMACNKSRNSYSLVLPRAILGIIFVHVIILQTTGDM</sequence>
<dbReference type="Gramene" id="KQL04060">
    <property type="protein sequence ID" value="KQL04060"/>
    <property type="gene ID" value="SETIT_003629mg"/>
</dbReference>
<name>K3XP06_SETIT</name>
<keyword evidence="1" id="KW-1133">Transmembrane helix</keyword>
<reference evidence="2" key="2">
    <citation type="submission" date="2018-08" db="UniProtKB">
        <authorList>
            <consortium name="EnsemblPlants"/>
        </authorList>
    </citation>
    <scope>IDENTIFICATION</scope>
    <source>
        <strain evidence="2">Yugu1</strain>
    </source>
</reference>
<accession>K3XP06</accession>
<dbReference type="InParanoid" id="K3XP06"/>
<evidence type="ECO:0000256" key="1">
    <source>
        <dbReference type="SAM" id="Phobius"/>
    </source>
</evidence>
<protein>
    <submittedName>
        <fullName evidence="2">Uncharacterized protein</fullName>
    </submittedName>
</protein>
<keyword evidence="3" id="KW-1185">Reference proteome</keyword>
<dbReference type="HOGENOM" id="CLU_2762631_0_0_1"/>
<keyword evidence="1" id="KW-0812">Transmembrane</keyword>
<organism evidence="2 3">
    <name type="scientific">Setaria italica</name>
    <name type="common">Foxtail millet</name>
    <name type="synonym">Panicum italicum</name>
    <dbReference type="NCBI Taxonomy" id="4555"/>
    <lineage>
        <taxon>Eukaryota</taxon>
        <taxon>Viridiplantae</taxon>
        <taxon>Streptophyta</taxon>
        <taxon>Embryophyta</taxon>
        <taxon>Tracheophyta</taxon>
        <taxon>Spermatophyta</taxon>
        <taxon>Magnoliopsida</taxon>
        <taxon>Liliopsida</taxon>
        <taxon>Poales</taxon>
        <taxon>Poaceae</taxon>
        <taxon>PACMAD clade</taxon>
        <taxon>Panicoideae</taxon>
        <taxon>Panicodae</taxon>
        <taxon>Paniceae</taxon>
        <taxon>Cenchrinae</taxon>
        <taxon>Setaria</taxon>
    </lineage>
</organism>
<evidence type="ECO:0000313" key="2">
    <source>
        <dbReference type="EnsemblPlants" id="KQL04060"/>
    </source>
</evidence>
<dbReference type="AlphaFoldDB" id="K3XP06"/>
<evidence type="ECO:0000313" key="3">
    <source>
        <dbReference type="Proteomes" id="UP000004995"/>
    </source>
</evidence>
<keyword evidence="1" id="KW-0472">Membrane</keyword>
<dbReference type="Proteomes" id="UP000004995">
    <property type="component" value="Unassembled WGS sequence"/>
</dbReference>
<dbReference type="EMBL" id="AGNK02002815">
    <property type="status" value="NOT_ANNOTATED_CDS"/>
    <property type="molecule type" value="Genomic_DNA"/>
</dbReference>
<proteinExistence type="predicted"/>
<reference evidence="3" key="1">
    <citation type="journal article" date="2012" name="Nat. Biotechnol.">
        <title>Reference genome sequence of the model plant Setaria.</title>
        <authorList>
            <person name="Bennetzen J.L."/>
            <person name="Schmutz J."/>
            <person name="Wang H."/>
            <person name="Percifield R."/>
            <person name="Hawkins J."/>
            <person name="Pontaroli A.C."/>
            <person name="Estep M."/>
            <person name="Feng L."/>
            <person name="Vaughn J.N."/>
            <person name="Grimwood J."/>
            <person name="Jenkins J."/>
            <person name="Barry K."/>
            <person name="Lindquist E."/>
            <person name="Hellsten U."/>
            <person name="Deshpande S."/>
            <person name="Wang X."/>
            <person name="Wu X."/>
            <person name="Mitros T."/>
            <person name="Triplett J."/>
            <person name="Yang X."/>
            <person name="Ye C.Y."/>
            <person name="Mauro-Herrera M."/>
            <person name="Wang L."/>
            <person name="Li P."/>
            <person name="Sharma M."/>
            <person name="Sharma R."/>
            <person name="Ronald P.C."/>
            <person name="Panaud O."/>
            <person name="Kellogg E.A."/>
            <person name="Brutnell T.P."/>
            <person name="Doust A.N."/>
            <person name="Tuskan G.A."/>
            <person name="Rokhsar D."/>
            <person name="Devos K.M."/>
        </authorList>
    </citation>
    <scope>NUCLEOTIDE SEQUENCE [LARGE SCALE GENOMIC DNA]</scope>
    <source>
        <strain evidence="3">cv. Yugu1</strain>
    </source>
</reference>
<dbReference type="EnsemblPlants" id="KQL04060">
    <property type="protein sequence ID" value="KQL04060"/>
    <property type="gene ID" value="SETIT_003629mg"/>
</dbReference>